<protein>
    <submittedName>
        <fullName evidence="1">Immunity 49 family protein</fullName>
    </submittedName>
</protein>
<gene>
    <name evidence="1" type="ORF">WKI68_20740</name>
</gene>
<reference evidence="1 2" key="1">
    <citation type="submission" date="2024-03" db="EMBL/GenBank/DDBJ databases">
        <title>Novel Streptomyces species of biotechnological and ecological value are a feature of Machair soil.</title>
        <authorList>
            <person name="Prole J.R."/>
            <person name="Goodfellow M."/>
            <person name="Allenby N."/>
            <person name="Ward A.C."/>
        </authorList>
    </citation>
    <scope>NUCLEOTIDE SEQUENCE [LARGE SCALE GENOMIC DNA]</scope>
    <source>
        <strain evidence="1 2">MS1.HAVA.3</strain>
    </source>
</reference>
<name>A0ABU8U5J1_9ACTN</name>
<keyword evidence="2" id="KW-1185">Reference proteome</keyword>
<comment type="caution">
    <text evidence="1">The sequence shown here is derived from an EMBL/GenBank/DDBJ whole genome shotgun (WGS) entry which is preliminary data.</text>
</comment>
<proteinExistence type="predicted"/>
<dbReference type="EMBL" id="JBBKAM010000002">
    <property type="protein sequence ID" value="MEJ8643153.1"/>
    <property type="molecule type" value="Genomic_DNA"/>
</dbReference>
<evidence type="ECO:0000313" key="2">
    <source>
        <dbReference type="Proteomes" id="UP001382904"/>
    </source>
</evidence>
<dbReference type="Pfam" id="PF15575">
    <property type="entry name" value="Imm49"/>
    <property type="match status" value="1"/>
</dbReference>
<dbReference type="Proteomes" id="UP001382904">
    <property type="component" value="Unassembled WGS sequence"/>
</dbReference>
<sequence>MVAIIPRHPFPTGNAEAGLAVLQESAERWINGLEDDSSGLGEALDTTLMLAKARCLLDPRASIYPTWDAWVNAMQVGSAVFAVATTTEDHVQCRIAHKDRTLGATGPQEYTTPGTWLTAFYLAMVCRERDRITALCRVPLSLLRENSSHFDEFEYAWIDTLQTYWLGGDDLGTKLVAAVDGTDPGAVSADPEAVSKLLYPPMEMFHRIVRADHDGFNRALTAALQLHGEYWSEDGRAIRASGLVALAPLAMACIAHDAGIPIEVESDYLPTVLVTRNWCGEFPT</sequence>
<evidence type="ECO:0000313" key="1">
    <source>
        <dbReference type="EMBL" id="MEJ8643153.1"/>
    </source>
</evidence>
<accession>A0ABU8U5J1</accession>
<dbReference type="InterPro" id="IPR029074">
    <property type="entry name" value="Imm49"/>
</dbReference>
<organism evidence="1 2">
    <name type="scientific">Streptomyces caledonius</name>
    <dbReference type="NCBI Taxonomy" id="3134107"/>
    <lineage>
        <taxon>Bacteria</taxon>
        <taxon>Bacillati</taxon>
        <taxon>Actinomycetota</taxon>
        <taxon>Actinomycetes</taxon>
        <taxon>Kitasatosporales</taxon>
        <taxon>Streptomycetaceae</taxon>
        <taxon>Streptomyces</taxon>
    </lineage>
</organism>